<evidence type="ECO:0000256" key="2">
    <source>
        <dbReference type="ARBA" id="ARBA00022723"/>
    </source>
</evidence>
<reference evidence="8" key="2">
    <citation type="submission" date="2020-05" db="UniProtKB">
        <authorList>
            <consortium name="EnsemblMetazoa"/>
        </authorList>
    </citation>
    <scope>IDENTIFICATION</scope>
    <source>
        <strain evidence="8">LVP_AGWG</strain>
    </source>
</reference>
<dbReference type="InParanoid" id="A0A1S4F5R1"/>
<dbReference type="Proteomes" id="UP000008820">
    <property type="component" value="Chromosome 3"/>
</dbReference>
<keyword evidence="4" id="KW-0408">Iron</keyword>
<dbReference type="GO" id="GO:0008168">
    <property type="term" value="F:methyltransferase activity"/>
    <property type="evidence" value="ECO:0007669"/>
    <property type="project" value="InterPro"/>
</dbReference>
<evidence type="ECO:0000256" key="7">
    <source>
        <dbReference type="ARBA" id="ARBA00045681"/>
    </source>
</evidence>
<dbReference type="OrthoDB" id="421327at2759"/>
<dbReference type="PANTHER" id="PTHR13184">
    <property type="entry name" value="37S RIBOSOMAL PROTEIN S22"/>
    <property type="match status" value="1"/>
</dbReference>
<dbReference type="GO" id="GO:0046872">
    <property type="term" value="F:metal ion binding"/>
    <property type="evidence" value="ECO:0007669"/>
    <property type="project" value="UniProtKB-KW"/>
</dbReference>
<dbReference type="GO" id="GO:0003735">
    <property type="term" value="F:structural constituent of ribosome"/>
    <property type="evidence" value="ECO:0007669"/>
    <property type="project" value="TreeGrafter"/>
</dbReference>
<dbReference type="CDD" id="cd02440">
    <property type="entry name" value="AdoMet_MTases"/>
    <property type="match status" value="1"/>
</dbReference>
<dbReference type="InterPro" id="IPR052571">
    <property type="entry name" value="Mt_RNA_Methyltransferase"/>
</dbReference>
<name>A0A1S4F5R1_AEDAE</name>
<keyword evidence="5" id="KW-0411">Iron-sulfur</keyword>
<comment type="function">
    <text evidence="7">Mitochondrial ribosome (mitoribosome) assembly factor. Binds at the interface of the head and body domains of the mitochondrial small ribosomal subunit (mt-SSU), occluding the mRNA channel and preventing compaction of the head domain towards the body. Probable inactive methyltransferase: retains the characteristic folding and ability to bind S-adenosyl-L-methionine, but it probably lost its methyltransferase activity.</text>
</comment>
<keyword evidence="9" id="KW-1185">Reference proteome</keyword>
<dbReference type="GO" id="GO:0006412">
    <property type="term" value="P:translation"/>
    <property type="evidence" value="ECO:0007669"/>
    <property type="project" value="InterPro"/>
</dbReference>
<dbReference type="FunCoup" id="A0A1S4F5R1">
    <property type="interactions" value="1456"/>
</dbReference>
<accession>A0A1S4F5R1</accession>
<evidence type="ECO:0000313" key="8">
    <source>
        <dbReference type="EnsemblMetazoa" id="AAEL003822-PA"/>
    </source>
</evidence>
<dbReference type="AlphaFoldDB" id="A0A1S4F5R1"/>
<dbReference type="VEuPathDB" id="VectorBase:AAEL003822"/>
<dbReference type="Gene3D" id="3.40.50.150">
    <property type="entry name" value="Vaccinia Virus protein VP39"/>
    <property type="match status" value="1"/>
</dbReference>
<protein>
    <submittedName>
        <fullName evidence="8">Uncharacterized protein</fullName>
    </submittedName>
</protein>
<dbReference type="GO" id="GO:0051536">
    <property type="term" value="F:iron-sulfur cluster binding"/>
    <property type="evidence" value="ECO:0007669"/>
    <property type="project" value="UniProtKB-KW"/>
</dbReference>
<dbReference type="SUPFAM" id="SSF53335">
    <property type="entry name" value="S-adenosyl-L-methionine-dependent methyltransferases"/>
    <property type="match status" value="1"/>
</dbReference>
<evidence type="ECO:0000256" key="5">
    <source>
        <dbReference type="ARBA" id="ARBA00023014"/>
    </source>
</evidence>
<keyword evidence="2" id="KW-0479">Metal-binding</keyword>
<evidence type="ECO:0000256" key="6">
    <source>
        <dbReference type="ARBA" id="ARBA00023128"/>
    </source>
</evidence>
<dbReference type="EnsemblMetazoa" id="AAEL003822-RA">
    <property type="protein sequence ID" value="AAEL003822-PA"/>
    <property type="gene ID" value="AAEL003822"/>
</dbReference>
<proteinExistence type="predicted"/>
<keyword evidence="3" id="KW-0809">Transit peptide</keyword>
<dbReference type="GO" id="GO:0005763">
    <property type="term" value="C:mitochondrial small ribosomal subunit"/>
    <property type="evidence" value="ECO:0007669"/>
    <property type="project" value="TreeGrafter"/>
</dbReference>
<dbReference type="InterPro" id="IPR015324">
    <property type="entry name" value="Ribosomal_Rsm22-like"/>
</dbReference>
<gene>
    <name evidence="8" type="primary">5579107</name>
</gene>
<evidence type="ECO:0000256" key="1">
    <source>
        <dbReference type="ARBA" id="ARBA00004173"/>
    </source>
</evidence>
<evidence type="ECO:0000313" key="9">
    <source>
        <dbReference type="Proteomes" id="UP000008820"/>
    </source>
</evidence>
<sequence>MAIFGSLARNKSLFLYVQRYLSTSSRSKLPAAAVTLDQSTDQALDAGRFKPRQHEGRLTSGCINVPESIVSAILRCCKDHPIKALLSEGNKLDNFLRSRKVPLENDELRRKINDLRHSVGDEFKAKMDVTTMSEEQVTYINKVIEAQAKKRAKQQIYAWKPINYDEFKSLQYLLGRSAAEYATLIRVFDEIKQRDAQFKPRSFIDFGSGVGTGTWAVSNLWKEHIFEYVSIDASADMNDLAELILRGGEMNKAMSLRNVFYRQFLPASHNKYDIVLSSFSLFELPSKKNRLDVIENLWNKCDGYLVLVEQGTYAGFSLIEEAREFLLKKFESSEVEYHIFSPCPHHQQCPRMKLDDGTPCNFEVTYNPLPLGKSSEASKFLYSYVVFKKGTPTAQSRHPRLVRPTLVRSKHSICRMCTDGGKLQEIIFTASKHGKNLYRCARASKWGDQLPIKIDNLE</sequence>
<reference evidence="8 9" key="1">
    <citation type="submission" date="2017-06" db="EMBL/GenBank/DDBJ databases">
        <title>Aedes aegypti genome working group (AGWG) sequencing and assembly.</title>
        <authorList>
            <consortium name="Aedes aegypti Genome Working Group (AGWG)"/>
            <person name="Matthews B.J."/>
        </authorList>
    </citation>
    <scope>NUCLEOTIDE SEQUENCE [LARGE SCALE GENOMIC DNA]</scope>
    <source>
        <strain evidence="8 9">LVP_AGWG</strain>
    </source>
</reference>
<evidence type="ECO:0000256" key="4">
    <source>
        <dbReference type="ARBA" id="ARBA00023004"/>
    </source>
</evidence>
<comment type="subcellular location">
    <subcellularLocation>
        <location evidence="1">Mitochondrion</location>
    </subcellularLocation>
</comment>
<keyword evidence="6" id="KW-0496">Mitochondrion</keyword>
<dbReference type="Pfam" id="PF09243">
    <property type="entry name" value="Rsm22"/>
    <property type="match status" value="1"/>
</dbReference>
<dbReference type="InterPro" id="IPR029063">
    <property type="entry name" value="SAM-dependent_MTases_sf"/>
</dbReference>
<evidence type="ECO:0000256" key="3">
    <source>
        <dbReference type="ARBA" id="ARBA00022946"/>
    </source>
</evidence>
<dbReference type="PANTHER" id="PTHR13184:SF5">
    <property type="entry name" value="METHYLTRANSFERASE-LIKE PROTEIN 17, MITOCHONDRIAL"/>
    <property type="match status" value="1"/>
</dbReference>
<organism evidence="8 9">
    <name type="scientific">Aedes aegypti</name>
    <name type="common">Yellowfever mosquito</name>
    <name type="synonym">Culex aegypti</name>
    <dbReference type="NCBI Taxonomy" id="7159"/>
    <lineage>
        <taxon>Eukaryota</taxon>
        <taxon>Metazoa</taxon>
        <taxon>Ecdysozoa</taxon>
        <taxon>Arthropoda</taxon>
        <taxon>Hexapoda</taxon>
        <taxon>Insecta</taxon>
        <taxon>Pterygota</taxon>
        <taxon>Neoptera</taxon>
        <taxon>Endopterygota</taxon>
        <taxon>Diptera</taxon>
        <taxon>Nematocera</taxon>
        <taxon>Culicoidea</taxon>
        <taxon>Culicidae</taxon>
        <taxon>Culicinae</taxon>
        <taxon>Aedini</taxon>
        <taxon>Aedes</taxon>
        <taxon>Stegomyia</taxon>
    </lineage>
</organism>